<keyword evidence="1" id="KW-1133">Transmembrane helix</keyword>
<dbReference type="AlphaFoldDB" id="A0A261G0M1"/>
<proteinExistence type="predicted"/>
<evidence type="ECO:0000313" key="3">
    <source>
        <dbReference type="Proteomes" id="UP000216057"/>
    </source>
</evidence>
<gene>
    <name evidence="2" type="ORF">BEUL_2068</name>
</gene>
<reference evidence="2 3" key="1">
    <citation type="journal article" date="2017" name="BMC Genomics">
        <title>Comparative genomic and phylogenomic analyses of the Bifidobacteriaceae family.</title>
        <authorList>
            <person name="Lugli G.A."/>
            <person name="Milani C."/>
            <person name="Turroni F."/>
            <person name="Duranti S."/>
            <person name="Mancabelli L."/>
            <person name="Mangifesta M."/>
            <person name="Ferrario C."/>
            <person name="Modesto M."/>
            <person name="Mattarelli P."/>
            <person name="Jiri K."/>
            <person name="van Sinderen D."/>
            <person name="Ventura M."/>
        </authorList>
    </citation>
    <scope>NUCLEOTIDE SEQUENCE [LARGE SCALE GENOMIC DNA]</scope>
    <source>
        <strain evidence="2 3">DSM 100216</strain>
    </source>
</reference>
<feature type="transmembrane region" description="Helical" evidence="1">
    <location>
        <begin position="49"/>
        <end position="72"/>
    </location>
</feature>
<name>A0A261G0M1_9BIFI</name>
<comment type="caution">
    <text evidence="2">The sequence shown here is derived from an EMBL/GenBank/DDBJ whole genome shotgun (WGS) entry which is preliminary data.</text>
</comment>
<protein>
    <submittedName>
        <fullName evidence="2">Pilus biosynthesis protein TadE</fullName>
    </submittedName>
</protein>
<accession>A0A261G0M1</accession>
<keyword evidence="1" id="KW-0472">Membrane</keyword>
<sequence>MNAAKPMRRFLTRCFPTRCFPTRRSASVKQVSSPNGSILAADEGSGTMAGVMLIMVAGLMLAVAAAAGNLLVCQTQARAIADLAAIQAAVAWRQGRTDDPCALAADVAAVNDGDIGRCVVDGDDVELSVVVATMVPVAPQVERASRAGPVECREL</sequence>
<dbReference type="EMBL" id="MWWZ01000014">
    <property type="protein sequence ID" value="OZG64713.1"/>
    <property type="molecule type" value="Genomic_DNA"/>
</dbReference>
<evidence type="ECO:0000313" key="2">
    <source>
        <dbReference type="EMBL" id="OZG64713.1"/>
    </source>
</evidence>
<dbReference type="NCBIfam" id="TIGR03816">
    <property type="entry name" value="tadE_like_DECH"/>
    <property type="match status" value="1"/>
</dbReference>
<organism evidence="2 3">
    <name type="scientific">Bifidobacterium eulemuris</name>
    <dbReference type="NCBI Taxonomy" id="1765219"/>
    <lineage>
        <taxon>Bacteria</taxon>
        <taxon>Bacillati</taxon>
        <taxon>Actinomycetota</taxon>
        <taxon>Actinomycetes</taxon>
        <taxon>Bifidobacteriales</taxon>
        <taxon>Bifidobacteriaceae</taxon>
        <taxon>Bifidobacterium</taxon>
    </lineage>
</organism>
<dbReference type="InterPro" id="IPR021202">
    <property type="entry name" value="Rv3654c-like"/>
</dbReference>
<evidence type="ECO:0000256" key="1">
    <source>
        <dbReference type="SAM" id="Phobius"/>
    </source>
</evidence>
<keyword evidence="1" id="KW-0812">Transmembrane</keyword>
<dbReference type="Proteomes" id="UP000216057">
    <property type="component" value="Unassembled WGS sequence"/>
</dbReference>